<dbReference type="GO" id="GO:0042773">
    <property type="term" value="P:ATP synthesis coupled electron transport"/>
    <property type="evidence" value="ECO:0007669"/>
    <property type="project" value="InterPro"/>
</dbReference>
<dbReference type="NCBIfam" id="NF004320">
    <property type="entry name" value="PRK05715.1-2"/>
    <property type="match status" value="1"/>
</dbReference>
<dbReference type="GO" id="GO:0016651">
    <property type="term" value="F:oxidoreductase activity, acting on NAD(P)H"/>
    <property type="evidence" value="ECO:0007669"/>
    <property type="project" value="InterPro"/>
</dbReference>
<keyword evidence="3" id="KW-0813">Transport</keyword>
<feature type="transmembrane region" description="Helical" evidence="7">
    <location>
        <begin position="37"/>
        <end position="56"/>
    </location>
</feature>
<dbReference type="Proteomes" id="UP000075321">
    <property type="component" value="Unassembled WGS sequence"/>
</dbReference>
<dbReference type="Gene3D" id="1.10.287.3510">
    <property type="match status" value="1"/>
</dbReference>
<evidence type="ECO:0000313" key="9">
    <source>
        <dbReference type="Proteomes" id="UP000075321"/>
    </source>
</evidence>
<dbReference type="NCBIfam" id="NF004321">
    <property type="entry name" value="PRK05715.1-3"/>
    <property type="match status" value="1"/>
</dbReference>
<dbReference type="HAMAP" id="MF_01456">
    <property type="entry name" value="NDH1_NuoK"/>
    <property type="match status" value="1"/>
</dbReference>
<comment type="similarity">
    <text evidence="2">Belongs to the complex I subunit 4L family.</text>
</comment>
<dbReference type="EC" id="1.12.98.3" evidence="8"/>
<keyword evidence="6 7" id="KW-0472">Membrane</keyword>
<accession>A0A151AE04</accession>
<dbReference type="OrthoDB" id="56168at2157"/>
<dbReference type="EMBL" id="LTAZ01000005">
    <property type="protein sequence ID" value="KYH25824.1"/>
    <property type="molecule type" value="Genomic_DNA"/>
</dbReference>
<feature type="transmembrane region" description="Helical" evidence="7">
    <location>
        <begin position="68"/>
        <end position="91"/>
    </location>
</feature>
<keyword evidence="5 7" id="KW-1133">Transmembrane helix</keyword>
<evidence type="ECO:0000256" key="2">
    <source>
        <dbReference type="ARBA" id="ARBA00010519"/>
    </source>
</evidence>
<dbReference type="Pfam" id="PF00420">
    <property type="entry name" value="Oxidored_q2"/>
    <property type="match status" value="1"/>
</dbReference>
<reference evidence="8 9" key="1">
    <citation type="submission" date="2016-02" db="EMBL/GenBank/DDBJ databases">
        <title>Genome sequence of Halalkalicoccus paucihalophilus DSM 24557.</title>
        <authorList>
            <person name="Poehlein A."/>
            <person name="Daniel R."/>
        </authorList>
    </citation>
    <scope>NUCLEOTIDE SEQUENCE [LARGE SCALE GENOMIC DNA]</scope>
    <source>
        <strain evidence="8 9">DSM 24557</strain>
    </source>
</reference>
<evidence type="ECO:0000313" key="8">
    <source>
        <dbReference type="EMBL" id="KYH25824.1"/>
    </source>
</evidence>
<dbReference type="AlphaFoldDB" id="A0A151AE04"/>
<feature type="transmembrane region" description="Helical" evidence="7">
    <location>
        <begin position="12"/>
        <end position="30"/>
    </location>
</feature>
<protein>
    <submittedName>
        <fullName evidence="8">F(420)H(2) dehydrogenase subunit K</fullName>
        <ecNumber evidence="8">1.12.98.3</ecNumber>
    </submittedName>
</protein>
<keyword evidence="8" id="KW-0560">Oxidoreductase</keyword>
<dbReference type="PATRIC" id="fig|1008153.3.peg.2550"/>
<proteinExistence type="inferred from homology"/>
<dbReference type="GO" id="GO:0051911">
    <property type="term" value="F:Methanosarcina-phenazine hydrogenase activity"/>
    <property type="evidence" value="ECO:0007669"/>
    <property type="project" value="UniProtKB-EC"/>
</dbReference>
<evidence type="ECO:0000256" key="6">
    <source>
        <dbReference type="ARBA" id="ARBA00023136"/>
    </source>
</evidence>
<dbReference type="PANTHER" id="PTHR11434:SF16">
    <property type="entry name" value="NADH-UBIQUINONE OXIDOREDUCTASE CHAIN 4L"/>
    <property type="match status" value="1"/>
</dbReference>
<evidence type="ECO:0000256" key="4">
    <source>
        <dbReference type="ARBA" id="ARBA00022692"/>
    </source>
</evidence>
<evidence type="ECO:0000256" key="7">
    <source>
        <dbReference type="SAM" id="Phobius"/>
    </source>
</evidence>
<gene>
    <name evidence="8" type="primary">fpoK</name>
    <name evidence="8" type="ORF">HAPAU_25020</name>
</gene>
<organism evidence="8 9">
    <name type="scientific">Halalkalicoccus paucihalophilus</name>
    <dbReference type="NCBI Taxonomy" id="1008153"/>
    <lineage>
        <taxon>Archaea</taxon>
        <taxon>Methanobacteriati</taxon>
        <taxon>Methanobacteriota</taxon>
        <taxon>Stenosarchaea group</taxon>
        <taxon>Halobacteria</taxon>
        <taxon>Halobacteriales</taxon>
        <taxon>Halococcaceae</taxon>
        <taxon>Halalkalicoccus</taxon>
    </lineage>
</organism>
<dbReference type="PANTHER" id="PTHR11434">
    <property type="entry name" value="NADH-UBIQUINONE OXIDOREDUCTASE SUBUNIT ND4L"/>
    <property type="match status" value="1"/>
</dbReference>
<comment type="subcellular location">
    <subcellularLocation>
        <location evidence="1">Membrane</location>
        <topology evidence="1">Multi-pass membrane protein</topology>
    </subcellularLocation>
</comment>
<sequence length="107" mass="11784">MLAPTQLLVPVEWYLVLSAGVFCIGLFGVLTRRNALMFLISVELMLNAANINFVAFSLQWGNLTGQTFALFVMALAAAEVAIGIGIILVLYRNFRGIDVTEATTMRW</sequence>
<dbReference type="GO" id="GO:0030964">
    <property type="term" value="C:NADH dehydrogenase complex"/>
    <property type="evidence" value="ECO:0007669"/>
    <property type="project" value="TreeGrafter"/>
</dbReference>
<dbReference type="InterPro" id="IPR039428">
    <property type="entry name" value="NUOK/Mnh_C1-like"/>
</dbReference>
<comment type="caution">
    <text evidence="8">The sequence shown here is derived from an EMBL/GenBank/DDBJ whole genome shotgun (WGS) entry which is preliminary data.</text>
</comment>
<dbReference type="NCBIfam" id="NF004323">
    <property type="entry name" value="PRK05715.1-5"/>
    <property type="match status" value="1"/>
</dbReference>
<evidence type="ECO:0000256" key="3">
    <source>
        <dbReference type="ARBA" id="ARBA00022448"/>
    </source>
</evidence>
<evidence type="ECO:0000256" key="1">
    <source>
        <dbReference type="ARBA" id="ARBA00004141"/>
    </source>
</evidence>
<name>A0A151AE04_9EURY</name>
<dbReference type="FunFam" id="1.10.287.3510:FF:000001">
    <property type="entry name" value="NADH-quinone oxidoreductase subunit K"/>
    <property type="match status" value="1"/>
</dbReference>
<keyword evidence="4 7" id="KW-0812">Transmembrane</keyword>
<evidence type="ECO:0000256" key="5">
    <source>
        <dbReference type="ARBA" id="ARBA00022989"/>
    </source>
</evidence>
<dbReference type="InterPro" id="IPR001133">
    <property type="entry name" value="NADH_UbQ_OxRdtase_chain4L/K"/>
</dbReference>
<keyword evidence="9" id="KW-1185">Reference proteome</keyword>
<dbReference type="RefSeq" id="WP_066382918.1">
    <property type="nucleotide sequence ID" value="NZ_LTAZ01000005.1"/>
</dbReference>